<name>A0A843TV38_COLES</name>
<feature type="compositionally biased region" description="Acidic residues" evidence="1">
    <location>
        <begin position="79"/>
        <end position="103"/>
    </location>
</feature>
<dbReference type="OrthoDB" id="2011366at2759"/>
<comment type="caution">
    <text evidence="2">The sequence shown here is derived from an EMBL/GenBank/DDBJ whole genome shotgun (WGS) entry which is preliminary data.</text>
</comment>
<evidence type="ECO:0000313" key="2">
    <source>
        <dbReference type="EMBL" id="MQL74945.1"/>
    </source>
</evidence>
<protein>
    <submittedName>
        <fullName evidence="2">Uncharacterized protein</fullName>
    </submittedName>
</protein>
<dbReference type="EMBL" id="NMUH01000228">
    <property type="protein sequence ID" value="MQL74945.1"/>
    <property type="molecule type" value="Genomic_DNA"/>
</dbReference>
<reference evidence="2" key="1">
    <citation type="submission" date="2017-07" db="EMBL/GenBank/DDBJ databases">
        <title>Taro Niue Genome Assembly and Annotation.</title>
        <authorList>
            <person name="Atibalentja N."/>
            <person name="Keating K."/>
            <person name="Fields C.J."/>
        </authorList>
    </citation>
    <scope>NUCLEOTIDE SEQUENCE</scope>
    <source>
        <strain evidence="2">Niue_2</strain>
        <tissue evidence="2">Leaf</tissue>
    </source>
</reference>
<dbReference type="Proteomes" id="UP000652761">
    <property type="component" value="Unassembled WGS sequence"/>
</dbReference>
<organism evidence="2 3">
    <name type="scientific">Colocasia esculenta</name>
    <name type="common">Wild taro</name>
    <name type="synonym">Arum esculentum</name>
    <dbReference type="NCBI Taxonomy" id="4460"/>
    <lineage>
        <taxon>Eukaryota</taxon>
        <taxon>Viridiplantae</taxon>
        <taxon>Streptophyta</taxon>
        <taxon>Embryophyta</taxon>
        <taxon>Tracheophyta</taxon>
        <taxon>Spermatophyta</taxon>
        <taxon>Magnoliopsida</taxon>
        <taxon>Liliopsida</taxon>
        <taxon>Araceae</taxon>
        <taxon>Aroideae</taxon>
        <taxon>Colocasieae</taxon>
        <taxon>Colocasia</taxon>
    </lineage>
</organism>
<evidence type="ECO:0000256" key="1">
    <source>
        <dbReference type="SAM" id="MobiDB-lite"/>
    </source>
</evidence>
<sequence length="211" mass="23338">MVSILHSCLCSSKRSMPYACQLTSLFLFIDIQIPYAEMTPLKSRSSYDLTAAQRMGYKMVDGIVSHDLKGKGPSIVVGDGEDEEDEEVEDEDEAEDQEAEDSQSEPVHAPGDGDSIAAGDTATEPSIRDLIAQLQIQMSTGFANLNERLDTVRLYSRHVPKTRFKRSRKIRKACTCRQPERSLSTDTNRPARHTLGQECLSTAAVSPVDID</sequence>
<evidence type="ECO:0000313" key="3">
    <source>
        <dbReference type="Proteomes" id="UP000652761"/>
    </source>
</evidence>
<keyword evidence="3" id="KW-1185">Reference proteome</keyword>
<feature type="region of interest" description="Disordered" evidence="1">
    <location>
        <begin position="71"/>
        <end position="120"/>
    </location>
</feature>
<dbReference type="AlphaFoldDB" id="A0A843TV38"/>
<gene>
    <name evidence="2" type="ORF">Taro_007313</name>
</gene>
<proteinExistence type="predicted"/>
<accession>A0A843TV38</accession>